<gene>
    <name evidence="2" type="ORF">HannXRQ_Chr17g0538011</name>
</gene>
<accession>A0A251RLC8</accession>
<evidence type="ECO:0000313" key="3">
    <source>
        <dbReference type="Proteomes" id="UP000215914"/>
    </source>
</evidence>
<evidence type="ECO:0000313" key="2">
    <source>
        <dbReference type="EMBL" id="OTF85258.1"/>
    </source>
</evidence>
<proteinExistence type="predicted"/>
<evidence type="ECO:0000256" key="1">
    <source>
        <dbReference type="SAM" id="MobiDB-lite"/>
    </source>
</evidence>
<organism evidence="2 3">
    <name type="scientific">Helianthus annuus</name>
    <name type="common">Common sunflower</name>
    <dbReference type="NCBI Taxonomy" id="4232"/>
    <lineage>
        <taxon>Eukaryota</taxon>
        <taxon>Viridiplantae</taxon>
        <taxon>Streptophyta</taxon>
        <taxon>Embryophyta</taxon>
        <taxon>Tracheophyta</taxon>
        <taxon>Spermatophyta</taxon>
        <taxon>Magnoliopsida</taxon>
        <taxon>eudicotyledons</taxon>
        <taxon>Gunneridae</taxon>
        <taxon>Pentapetalae</taxon>
        <taxon>asterids</taxon>
        <taxon>campanulids</taxon>
        <taxon>Asterales</taxon>
        <taxon>Asteraceae</taxon>
        <taxon>Asteroideae</taxon>
        <taxon>Heliantheae alliance</taxon>
        <taxon>Heliantheae</taxon>
        <taxon>Helianthus</taxon>
    </lineage>
</organism>
<dbReference type="AlphaFoldDB" id="A0A251RLC8"/>
<sequence length="60" mass="6240">MDSCLAWAKLPAATRYRTSPNGVWTVVSNGENGCIGVMKKKKSQEKESGKGGGAHCGISG</sequence>
<protein>
    <submittedName>
        <fullName evidence="2">Uncharacterized protein</fullName>
    </submittedName>
</protein>
<name>A0A251RLC8_HELAN</name>
<keyword evidence="3" id="KW-1185">Reference proteome</keyword>
<dbReference type="InParanoid" id="A0A251RLC8"/>
<dbReference type="EMBL" id="CM007906">
    <property type="protein sequence ID" value="OTF85258.1"/>
    <property type="molecule type" value="Genomic_DNA"/>
</dbReference>
<reference evidence="3" key="1">
    <citation type="journal article" date="2017" name="Nature">
        <title>The sunflower genome provides insights into oil metabolism, flowering and Asterid evolution.</title>
        <authorList>
            <person name="Badouin H."/>
            <person name="Gouzy J."/>
            <person name="Grassa C.J."/>
            <person name="Murat F."/>
            <person name="Staton S.E."/>
            <person name="Cottret L."/>
            <person name="Lelandais-Briere C."/>
            <person name="Owens G.L."/>
            <person name="Carrere S."/>
            <person name="Mayjonade B."/>
            <person name="Legrand L."/>
            <person name="Gill N."/>
            <person name="Kane N.C."/>
            <person name="Bowers J.E."/>
            <person name="Hubner S."/>
            <person name="Bellec A."/>
            <person name="Berard A."/>
            <person name="Berges H."/>
            <person name="Blanchet N."/>
            <person name="Boniface M.C."/>
            <person name="Brunel D."/>
            <person name="Catrice O."/>
            <person name="Chaidir N."/>
            <person name="Claudel C."/>
            <person name="Donnadieu C."/>
            <person name="Faraut T."/>
            <person name="Fievet G."/>
            <person name="Helmstetter N."/>
            <person name="King M."/>
            <person name="Knapp S.J."/>
            <person name="Lai Z."/>
            <person name="Le Paslier M.C."/>
            <person name="Lippi Y."/>
            <person name="Lorenzon L."/>
            <person name="Mandel J.R."/>
            <person name="Marage G."/>
            <person name="Marchand G."/>
            <person name="Marquand E."/>
            <person name="Bret-Mestries E."/>
            <person name="Morien E."/>
            <person name="Nambeesan S."/>
            <person name="Nguyen T."/>
            <person name="Pegot-Espagnet P."/>
            <person name="Pouilly N."/>
            <person name="Raftis F."/>
            <person name="Sallet E."/>
            <person name="Schiex T."/>
            <person name="Thomas J."/>
            <person name="Vandecasteele C."/>
            <person name="Vares D."/>
            <person name="Vear F."/>
            <person name="Vautrin S."/>
            <person name="Crespi M."/>
            <person name="Mangin B."/>
            <person name="Burke J.M."/>
            <person name="Salse J."/>
            <person name="Munos S."/>
            <person name="Vincourt P."/>
            <person name="Rieseberg L.H."/>
            <person name="Langlade N.B."/>
        </authorList>
    </citation>
    <scope>NUCLEOTIDE SEQUENCE [LARGE SCALE GENOMIC DNA]</scope>
    <source>
        <strain evidence="3">cv. SF193</strain>
    </source>
</reference>
<dbReference type="Proteomes" id="UP000215914">
    <property type="component" value="Chromosome 17"/>
</dbReference>
<feature type="region of interest" description="Disordered" evidence="1">
    <location>
        <begin position="41"/>
        <end position="60"/>
    </location>
</feature>
<feature type="compositionally biased region" description="Gly residues" evidence="1">
    <location>
        <begin position="50"/>
        <end position="60"/>
    </location>
</feature>